<dbReference type="PROSITE" id="PS00611">
    <property type="entry name" value="HISOL_DEHYDROGENASE"/>
    <property type="match status" value="1"/>
</dbReference>
<dbReference type="PRINTS" id="PR00083">
    <property type="entry name" value="HOLDHDRGNASE"/>
</dbReference>
<dbReference type="Gene3D" id="3.40.50.1980">
    <property type="entry name" value="Nitrogenase molybdenum iron protein domain"/>
    <property type="match status" value="2"/>
</dbReference>
<organism evidence="6">
    <name type="scientific">marine sediment metagenome</name>
    <dbReference type="NCBI Taxonomy" id="412755"/>
    <lineage>
        <taxon>unclassified sequences</taxon>
        <taxon>metagenomes</taxon>
        <taxon>ecological metagenomes</taxon>
    </lineage>
</organism>
<dbReference type="GO" id="GO:0046872">
    <property type="term" value="F:metal ion binding"/>
    <property type="evidence" value="ECO:0007669"/>
    <property type="project" value="UniProtKB-KW"/>
</dbReference>
<dbReference type="PANTHER" id="PTHR21256">
    <property type="entry name" value="HISTIDINOL DEHYDROGENASE HDH"/>
    <property type="match status" value="1"/>
</dbReference>
<reference evidence="6" key="1">
    <citation type="journal article" date="2015" name="Nature">
        <title>Complex archaea that bridge the gap between prokaryotes and eukaryotes.</title>
        <authorList>
            <person name="Spang A."/>
            <person name="Saw J.H."/>
            <person name="Jorgensen S.L."/>
            <person name="Zaremba-Niedzwiedzka K."/>
            <person name="Martijn J."/>
            <person name="Lind A.E."/>
            <person name="van Eijk R."/>
            <person name="Schleper C."/>
            <person name="Guy L."/>
            <person name="Ettema T.J."/>
        </authorList>
    </citation>
    <scope>NUCLEOTIDE SEQUENCE</scope>
</reference>
<name>A0A0F9PPV6_9ZZZZ</name>
<dbReference type="GO" id="GO:0004399">
    <property type="term" value="F:histidinol dehydrogenase activity"/>
    <property type="evidence" value="ECO:0007669"/>
    <property type="project" value="InterPro"/>
</dbReference>
<dbReference type="InterPro" id="IPR001692">
    <property type="entry name" value="Histidinol_DH_CS"/>
</dbReference>
<keyword evidence="3" id="KW-0479">Metal-binding</keyword>
<dbReference type="GO" id="GO:0000105">
    <property type="term" value="P:L-histidine biosynthetic process"/>
    <property type="evidence" value="ECO:0007669"/>
    <property type="project" value="InterPro"/>
</dbReference>
<dbReference type="InterPro" id="IPR016161">
    <property type="entry name" value="Ald_DH/histidinol_DH"/>
</dbReference>
<dbReference type="EMBL" id="LAZR01002153">
    <property type="protein sequence ID" value="KKN33765.1"/>
    <property type="molecule type" value="Genomic_DNA"/>
</dbReference>
<dbReference type="PANTHER" id="PTHR21256:SF2">
    <property type="entry name" value="HISTIDINE BIOSYNTHESIS TRIFUNCTIONAL PROTEIN"/>
    <property type="match status" value="1"/>
</dbReference>
<evidence type="ECO:0000256" key="5">
    <source>
        <dbReference type="ARBA" id="ARBA00023002"/>
    </source>
</evidence>
<evidence type="ECO:0000313" key="6">
    <source>
        <dbReference type="EMBL" id="KKN33765.1"/>
    </source>
</evidence>
<keyword evidence="4" id="KW-0862">Zinc</keyword>
<comment type="cofactor">
    <cofactor evidence="1">
        <name>Zn(2+)</name>
        <dbReference type="ChEBI" id="CHEBI:29105"/>
    </cofactor>
</comment>
<evidence type="ECO:0000256" key="4">
    <source>
        <dbReference type="ARBA" id="ARBA00022833"/>
    </source>
</evidence>
<sequence>MIPIYSLEEAKSTILKRKNIIDTPVSPHISTQIINIFGQSLTPHEVVKRIINDVNENGDKALIKWTKKLDKTNISDSIEVNIDQMEAALDSTDEDVKKALIKARDRILTFHRNQPISSWITNDLGGNLGQIVNPIYRVGFYIPGGTAPLPSTIIHSVCPAIIAGVKEIVIVSPPPVSQIILATCNLIRQLNEKIKVFRIGGAQAIAALAFGTESVPKVNKIVGPGNIFVTLAKREVFGLVGIDGIAGPTEVLILADETANPDLIASDLLAQAEHDFLSIPILITTNQNIANRVKESINEQISKLSRAKIAQYAIEQNGGIILISNISEAISIINEFAPEHLSILTEDPWDISSKIKNSGGVFLGESSCEVLGDYIAGPSHVMPTGGSAKFTSPLSVLDFIKITSLVALDKKTVVNIAPMAELLANKEQLTAHSEAARRRYQ</sequence>
<dbReference type="AlphaFoldDB" id="A0A0F9PPV6"/>
<dbReference type="Gene3D" id="1.20.5.1300">
    <property type="match status" value="1"/>
</dbReference>
<protein>
    <recommendedName>
        <fullName evidence="7">Histidinol dehydrogenase</fullName>
    </recommendedName>
</protein>
<comment type="similarity">
    <text evidence="2">Belongs to the histidinol dehydrogenase family.</text>
</comment>
<dbReference type="GO" id="GO:0005829">
    <property type="term" value="C:cytosol"/>
    <property type="evidence" value="ECO:0007669"/>
    <property type="project" value="TreeGrafter"/>
</dbReference>
<dbReference type="HAMAP" id="MF_01024">
    <property type="entry name" value="HisD"/>
    <property type="match status" value="1"/>
</dbReference>
<proteinExistence type="inferred from homology"/>
<dbReference type="SUPFAM" id="SSF53720">
    <property type="entry name" value="ALDH-like"/>
    <property type="match status" value="1"/>
</dbReference>
<dbReference type="InterPro" id="IPR012131">
    <property type="entry name" value="Hstdl_DH"/>
</dbReference>
<keyword evidence="5" id="KW-0560">Oxidoreductase</keyword>
<dbReference type="NCBIfam" id="TIGR00069">
    <property type="entry name" value="hisD"/>
    <property type="match status" value="1"/>
</dbReference>
<dbReference type="GO" id="GO:0051287">
    <property type="term" value="F:NAD binding"/>
    <property type="evidence" value="ECO:0007669"/>
    <property type="project" value="InterPro"/>
</dbReference>
<gene>
    <name evidence="6" type="ORF">LCGC14_0800510</name>
</gene>
<dbReference type="CDD" id="cd06572">
    <property type="entry name" value="Histidinol_dh"/>
    <property type="match status" value="1"/>
</dbReference>
<evidence type="ECO:0000256" key="3">
    <source>
        <dbReference type="ARBA" id="ARBA00022723"/>
    </source>
</evidence>
<evidence type="ECO:0000256" key="2">
    <source>
        <dbReference type="ARBA" id="ARBA00010178"/>
    </source>
</evidence>
<evidence type="ECO:0008006" key="7">
    <source>
        <dbReference type="Google" id="ProtNLM"/>
    </source>
</evidence>
<dbReference type="Pfam" id="PF00815">
    <property type="entry name" value="Histidinol_dh"/>
    <property type="match status" value="1"/>
</dbReference>
<dbReference type="InterPro" id="IPR022695">
    <property type="entry name" value="Histidinol_DH_monofunct"/>
</dbReference>
<accession>A0A0F9PPV6</accession>
<dbReference type="PIRSF" id="PIRSF000099">
    <property type="entry name" value="Histidinol_dh"/>
    <property type="match status" value="1"/>
</dbReference>
<evidence type="ECO:0000256" key="1">
    <source>
        <dbReference type="ARBA" id="ARBA00001947"/>
    </source>
</evidence>
<comment type="caution">
    <text evidence="6">The sequence shown here is derived from an EMBL/GenBank/DDBJ whole genome shotgun (WGS) entry which is preliminary data.</text>
</comment>
<dbReference type="FunFam" id="3.40.50.1980:FF:000001">
    <property type="entry name" value="Histidinol dehydrogenase"/>
    <property type="match status" value="1"/>
</dbReference>